<organism evidence="4 5">
    <name type="scientific">Kwoniella heveanensis BCC8398</name>
    <dbReference type="NCBI Taxonomy" id="1296120"/>
    <lineage>
        <taxon>Eukaryota</taxon>
        <taxon>Fungi</taxon>
        <taxon>Dikarya</taxon>
        <taxon>Basidiomycota</taxon>
        <taxon>Agaricomycotina</taxon>
        <taxon>Tremellomycetes</taxon>
        <taxon>Tremellales</taxon>
        <taxon>Cryptococcaceae</taxon>
        <taxon>Kwoniella</taxon>
    </lineage>
</organism>
<dbReference type="InterPro" id="IPR008030">
    <property type="entry name" value="NmrA-like"/>
</dbReference>
<dbReference type="Gene3D" id="3.40.50.720">
    <property type="entry name" value="NAD(P)-binding Rossmann-like Domain"/>
    <property type="match status" value="1"/>
</dbReference>
<dbReference type="InterPro" id="IPR051164">
    <property type="entry name" value="NmrA-like_oxidored"/>
</dbReference>
<accession>A0A1B9GXX8</accession>
<dbReference type="PANTHER" id="PTHR42748:SF7">
    <property type="entry name" value="NMRA LIKE REDOX SENSOR 1-RELATED"/>
    <property type="match status" value="1"/>
</dbReference>
<name>A0A1B9GXX8_9TREE</name>
<dbReference type="EMBL" id="KI669497">
    <property type="protein sequence ID" value="OCF35869.1"/>
    <property type="molecule type" value="Genomic_DNA"/>
</dbReference>
<evidence type="ECO:0000256" key="2">
    <source>
        <dbReference type="ARBA" id="ARBA00022857"/>
    </source>
</evidence>
<reference evidence="5" key="2">
    <citation type="submission" date="2013-12" db="EMBL/GenBank/DDBJ databases">
        <title>Evolution of pathogenesis and genome organization in the Tremellales.</title>
        <authorList>
            <person name="Cuomo C."/>
            <person name="Litvintseva A."/>
            <person name="Heitman J."/>
            <person name="Chen Y."/>
            <person name="Sun S."/>
            <person name="Springer D."/>
            <person name="Dromer F."/>
            <person name="Young S."/>
            <person name="Zeng Q."/>
            <person name="Chapman S."/>
            <person name="Gujja S."/>
            <person name="Saif S."/>
            <person name="Birren B."/>
        </authorList>
    </citation>
    <scope>NUCLEOTIDE SEQUENCE [LARGE SCALE GENOMIC DNA]</scope>
    <source>
        <strain evidence="5">BCC8398</strain>
    </source>
</reference>
<dbReference type="Proteomes" id="UP000092666">
    <property type="component" value="Unassembled WGS sequence"/>
</dbReference>
<dbReference type="OrthoDB" id="9997102at2759"/>
<dbReference type="PANTHER" id="PTHR42748">
    <property type="entry name" value="NITROGEN METABOLITE REPRESSION PROTEIN NMRA FAMILY MEMBER"/>
    <property type="match status" value="1"/>
</dbReference>
<evidence type="ECO:0000313" key="4">
    <source>
        <dbReference type="EMBL" id="OCF35869.1"/>
    </source>
</evidence>
<evidence type="ECO:0000256" key="1">
    <source>
        <dbReference type="ARBA" id="ARBA00006328"/>
    </source>
</evidence>
<dbReference type="Gene3D" id="3.90.25.10">
    <property type="entry name" value="UDP-galactose 4-epimerase, domain 1"/>
    <property type="match status" value="1"/>
</dbReference>
<dbReference type="SUPFAM" id="SSF51735">
    <property type="entry name" value="NAD(P)-binding Rossmann-fold domains"/>
    <property type="match status" value="1"/>
</dbReference>
<sequence>MSDKRTILVITATGKQGGAAIKAIDQTKFKILAAVRDASSDTAKSLGVDLVQGELDQPDSLFQNEPIYGLFLNLGSPNPVEQKQHGIALIDAAVKYRVKHVVFSSLDFCGNETTGASFLDVKREVEAHLKAQSSLRWTILRPVGFMENFYWPLYLNQVTTTWKDSAAAGKHPTHKLIAVEDIGKVAAEVFADPEQYYGKEVGIAGDELRPDEIVEIWKKVTGQTLQAKETPVFPPGIDIAFQYFIDNGFETDVQAAKKDFPFLQSFESWLKKTPFAHAA</sequence>
<dbReference type="STRING" id="1296120.A0A1B9GXX8"/>
<keyword evidence="5" id="KW-1185">Reference proteome</keyword>
<proteinExistence type="inferred from homology"/>
<evidence type="ECO:0000259" key="3">
    <source>
        <dbReference type="Pfam" id="PF05368"/>
    </source>
</evidence>
<dbReference type="GO" id="GO:0005634">
    <property type="term" value="C:nucleus"/>
    <property type="evidence" value="ECO:0007669"/>
    <property type="project" value="TreeGrafter"/>
</dbReference>
<dbReference type="AlphaFoldDB" id="A0A1B9GXX8"/>
<dbReference type="InterPro" id="IPR036291">
    <property type="entry name" value="NAD(P)-bd_dom_sf"/>
</dbReference>
<keyword evidence="2" id="KW-0521">NADP</keyword>
<gene>
    <name evidence="4" type="ORF">I316_02362</name>
</gene>
<reference evidence="4 5" key="1">
    <citation type="submission" date="2013-07" db="EMBL/GenBank/DDBJ databases">
        <title>The Genome Sequence of Cryptococcus heveanensis BCC8398.</title>
        <authorList>
            <consortium name="The Broad Institute Genome Sequencing Platform"/>
            <person name="Cuomo C."/>
            <person name="Litvintseva A."/>
            <person name="Chen Y."/>
            <person name="Heitman J."/>
            <person name="Sun S."/>
            <person name="Springer D."/>
            <person name="Dromer F."/>
            <person name="Young S.K."/>
            <person name="Zeng Q."/>
            <person name="Gargeya S."/>
            <person name="Fitzgerald M."/>
            <person name="Abouelleil A."/>
            <person name="Alvarado L."/>
            <person name="Berlin A.M."/>
            <person name="Chapman S.B."/>
            <person name="Dewar J."/>
            <person name="Goldberg J."/>
            <person name="Griggs A."/>
            <person name="Gujja S."/>
            <person name="Hansen M."/>
            <person name="Howarth C."/>
            <person name="Imamovic A."/>
            <person name="Larimer J."/>
            <person name="McCowan C."/>
            <person name="Murphy C."/>
            <person name="Pearson M."/>
            <person name="Priest M."/>
            <person name="Roberts A."/>
            <person name="Saif S."/>
            <person name="Shea T."/>
            <person name="Sykes S."/>
            <person name="Wortman J."/>
            <person name="Nusbaum C."/>
            <person name="Birren B."/>
        </authorList>
    </citation>
    <scope>NUCLEOTIDE SEQUENCE [LARGE SCALE GENOMIC DNA]</scope>
    <source>
        <strain evidence="4 5">BCC8398</strain>
    </source>
</reference>
<protein>
    <recommendedName>
        <fullName evidence="3">NmrA-like domain-containing protein</fullName>
    </recommendedName>
</protein>
<evidence type="ECO:0000313" key="5">
    <source>
        <dbReference type="Proteomes" id="UP000092666"/>
    </source>
</evidence>
<comment type="similarity">
    <text evidence="1">Belongs to the NmrA-type oxidoreductase family.</text>
</comment>
<dbReference type="Pfam" id="PF05368">
    <property type="entry name" value="NmrA"/>
    <property type="match status" value="1"/>
</dbReference>
<feature type="domain" description="NmrA-like" evidence="3">
    <location>
        <begin position="4"/>
        <end position="231"/>
    </location>
</feature>